<feature type="domain" description="Transcriptional repressor PaaX-like N-terminal" evidence="1">
    <location>
        <begin position="23"/>
        <end position="90"/>
    </location>
</feature>
<dbReference type="Pfam" id="PF08223">
    <property type="entry name" value="PaaX_C"/>
    <property type="match status" value="1"/>
</dbReference>
<accession>C1AXL6</accession>
<dbReference type="InterPro" id="IPR036388">
    <property type="entry name" value="WH-like_DNA-bd_sf"/>
</dbReference>
<dbReference type="PATRIC" id="fig|632772.20.peg.1553"/>
<dbReference type="InterPro" id="IPR012906">
    <property type="entry name" value="PaaX-like_N"/>
</dbReference>
<dbReference type="InterPro" id="IPR048846">
    <property type="entry name" value="PaaX-like_central"/>
</dbReference>
<feature type="domain" description="Transcriptional repressor PaaX-like C-terminal" evidence="2">
    <location>
        <begin position="194"/>
        <end position="279"/>
    </location>
</feature>
<dbReference type="HOGENOM" id="CLU_067515_1_0_11"/>
<dbReference type="Gene3D" id="1.20.58.1460">
    <property type="match status" value="1"/>
</dbReference>
<dbReference type="Gene3D" id="1.10.10.10">
    <property type="entry name" value="Winged helix-like DNA-binding domain superfamily/Winged helix DNA-binding domain"/>
    <property type="match status" value="1"/>
</dbReference>
<feature type="domain" description="Transcriptional repressor PaaX-like central Cas2-like" evidence="3">
    <location>
        <begin position="113"/>
        <end position="184"/>
    </location>
</feature>
<sequence length="288" mass="31816">MMNSPTEPASAILDDFDSRPGSATSLIRTVLGAYVRDVGGWVAIADFVEVMQAVGIPPESTRIAVTRLKKKGVLRPLTRDGRSGYEVTEQAESMFTRGDPRIFGFRQMADTDPWRLISFTIPESQRAARHQLRRRLGWIGCGTVSPGLWIAPEHLATEVGDIVDALGLSEYVTTFVSTSVSVPDSMEDAAARWWDLGGIAARHRDFLDRHRAALAAAEEVSPRDAFVRFVPLLDEWRIIPYIDPGLPGAMLPADWPGADSVRLFAAARERYLAGSRDWVRSVQSRLPA</sequence>
<proteinExistence type="predicted"/>
<dbReference type="AlphaFoldDB" id="C1AXL6"/>
<dbReference type="GO" id="GO:0006351">
    <property type="term" value="P:DNA-templated transcription"/>
    <property type="evidence" value="ECO:0007669"/>
    <property type="project" value="InterPro"/>
</dbReference>
<organism evidence="4 5">
    <name type="scientific">Rhodococcus opacus (strain B4)</name>
    <dbReference type="NCBI Taxonomy" id="632772"/>
    <lineage>
        <taxon>Bacteria</taxon>
        <taxon>Bacillati</taxon>
        <taxon>Actinomycetota</taxon>
        <taxon>Actinomycetes</taxon>
        <taxon>Mycobacteriales</taxon>
        <taxon>Nocardiaceae</taxon>
        <taxon>Rhodococcus</taxon>
    </lineage>
</organism>
<dbReference type="Gene3D" id="3.30.70.2650">
    <property type="match status" value="1"/>
</dbReference>
<dbReference type="InterPro" id="IPR011965">
    <property type="entry name" value="PaaX_trns_reg"/>
</dbReference>
<evidence type="ECO:0000259" key="2">
    <source>
        <dbReference type="Pfam" id="PF08223"/>
    </source>
</evidence>
<dbReference type="KEGG" id="rop:ROP_14730"/>
<dbReference type="Proteomes" id="UP000002212">
    <property type="component" value="Chromosome"/>
</dbReference>
<reference evidence="4 5" key="1">
    <citation type="submission" date="2009-03" db="EMBL/GenBank/DDBJ databases">
        <title>Comparison of the complete genome sequences of Rhodococcus erythropolis PR4 and Rhodococcus opacus B4.</title>
        <authorList>
            <person name="Takarada H."/>
            <person name="Sekine M."/>
            <person name="Hosoyama A."/>
            <person name="Yamada R."/>
            <person name="Fujisawa T."/>
            <person name="Omata S."/>
            <person name="Shimizu A."/>
            <person name="Tsukatani N."/>
            <person name="Tanikawa S."/>
            <person name="Fujita N."/>
            <person name="Harayama S."/>
        </authorList>
    </citation>
    <scope>NUCLEOTIDE SEQUENCE [LARGE SCALE GENOMIC DNA]</scope>
    <source>
        <strain evidence="4 5">B4</strain>
    </source>
</reference>
<dbReference type="Pfam" id="PF07848">
    <property type="entry name" value="PaaX"/>
    <property type="match status" value="1"/>
</dbReference>
<dbReference type="InterPro" id="IPR013225">
    <property type="entry name" value="PaaX_C"/>
</dbReference>
<dbReference type="PANTHER" id="PTHR30319">
    <property type="entry name" value="PHENYLACETIC ACID REGULATOR-RELATED TRANSCRIPTIONAL REPRESSOR"/>
    <property type="match status" value="1"/>
</dbReference>
<name>C1AXL6_RHOOB</name>
<protein>
    <submittedName>
        <fullName evidence="4">Putative PaaX family transcriptional regulator</fullName>
    </submittedName>
</protein>
<dbReference type="PIRSF" id="PIRSF020623">
    <property type="entry name" value="PaaX"/>
    <property type="match status" value="1"/>
</dbReference>
<dbReference type="PANTHER" id="PTHR30319:SF1">
    <property type="entry name" value="TRANSCRIPTIONAL REPRESSOR PAAX"/>
    <property type="match status" value="1"/>
</dbReference>
<evidence type="ECO:0000259" key="1">
    <source>
        <dbReference type="Pfam" id="PF07848"/>
    </source>
</evidence>
<gene>
    <name evidence="4" type="ordered locus">ROP_14730</name>
</gene>
<evidence type="ECO:0000313" key="4">
    <source>
        <dbReference type="EMBL" id="BAH49720.1"/>
    </source>
</evidence>
<dbReference type="STRING" id="632772.ROP_14730"/>
<evidence type="ECO:0000313" key="5">
    <source>
        <dbReference type="Proteomes" id="UP000002212"/>
    </source>
</evidence>
<dbReference type="Pfam" id="PF20803">
    <property type="entry name" value="PaaX_M"/>
    <property type="match status" value="1"/>
</dbReference>
<dbReference type="EMBL" id="AP011115">
    <property type="protein sequence ID" value="BAH49720.1"/>
    <property type="molecule type" value="Genomic_DNA"/>
</dbReference>
<evidence type="ECO:0000259" key="3">
    <source>
        <dbReference type="Pfam" id="PF20803"/>
    </source>
</evidence>